<feature type="chain" id="PRO_5045857464" description="Secreted protein" evidence="1">
    <location>
        <begin position="25"/>
        <end position="150"/>
    </location>
</feature>
<proteinExistence type="predicted"/>
<evidence type="ECO:0000313" key="3">
    <source>
        <dbReference type="Proteomes" id="UP000831532"/>
    </source>
</evidence>
<evidence type="ECO:0000313" key="2">
    <source>
        <dbReference type="EMBL" id="UOD31152.1"/>
    </source>
</evidence>
<accession>A0ABY4A963</accession>
<gene>
    <name evidence="2" type="ORF">INH39_05370</name>
</gene>
<organism evidence="2 3">
    <name type="scientific">Massilia violaceinigra</name>
    <dbReference type="NCBI Taxonomy" id="2045208"/>
    <lineage>
        <taxon>Bacteria</taxon>
        <taxon>Pseudomonadati</taxon>
        <taxon>Pseudomonadota</taxon>
        <taxon>Betaproteobacteria</taxon>
        <taxon>Burkholderiales</taxon>
        <taxon>Oxalobacteraceae</taxon>
        <taxon>Telluria group</taxon>
        <taxon>Massilia</taxon>
    </lineage>
</organism>
<evidence type="ECO:0000256" key="1">
    <source>
        <dbReference type="SAM" id="SignalP"/>
    </source>
</evidence>
<name>A0ABY4A963_9BURK</name>
<evidence type="ECO:0008006" key="4">
    <source>
        <dbReference type="Google" id="ProtNLM"/>
    </source>
</evidence>
<dbReference type="Proteomes" id="UP000831532">
    <property type="component" value="Chromosome"/>
</dbReference>
<reference evidence="2 3" key="1">
    <citation type="submission" date="2020-10" db="EMBL/GenBank/DDBJ databases">
        <title>Genome analysis of Massilia species.</title>
        <authorList>
            <person name="Jung D.-H."/>
        </authorList>
    </citation>
    <scope>NUCLEOTIDE SEQUENCE [LARGE SCALE GENOMIC DNA]</scope>
    <source>
        <strain evidence="3">sipir</strain>
    </source>
</reference>
<dbReference type="EMBL" id="CP063361">
    <property type="protein sequence ID" value="UOD31152.1"/>
    <property type="molecule type" value="Genomic_DNA"/>
</dbReference>
<dbReference type="RefSeq" id="WP_243492320.1">
    <property type="nucleotide sequence ID" value="NZ_CP063361.1"/>
</dbReference>
<feature type="signal peptide" evidence="1">
    <location>
        <begin position="1"/>
        <end position="24"/>
    </location>
</feature>
<keyword evidence="1" id="KW-0732">Signal</keyword>
<keyword evidence="3" id="KW-1185">Reference proteome</keyword>
<protein>
    <recommendedName>
        <fullName evidence="4">Secreted protein</fullName>
    </recommendedName>
</protein>
<sequence>MHKASLKIGAALMLCAFLSPAAHAKKCTTAQADAAETMVDYLDSWEKIDQARKQFGHCDEGSIAQGISEAVARRLVDNWDTLPTLANLIKKDRALKPFVMWHLNTTLDGGDLEKIQVLATSSCQPGLNKLCAELKKTAKATLKEALELSR</sequence>